<accession>A0A7W7FTN1</accession>
<dbReference type="Gene3D" id="3.40.630.30">
    <property type="match status" value="1"/>
</dbReference>
<proteinExistence type="predicted"/>
<organism evidence="2 3">
    <name type="scientific">Crossiella cryophila</name>
    <dbReference type="NCBI Taxonomy" id="43355"/>
    <lineage>
        <taxon>Bacteria</taxon>
        <taxon>Bacillati</taxon>
        <taxon>Actinomycetota</taxon>
        <taxon>Actinomycetes</taxon>
        <taxon>Pseudonocardiales</taxon>
        <taxon>Pseudonocardiaceae</taxon>
        <taxon>Crossiella</taxon>
    </lineage>
</organism>
<dbReference type="AlphaFoldDB" id="A0A7W7FTN1"/>
<dbReference type="InterPro" id="IPR000182">
    <property type="entry name" value="GNAT_dom"/>
</dbReference>
<dbReference type="GO" id="GO:0016747">
    <property type="term" value="F:acyltransferase activity, transferring groups other than amino-acyl groups"/>
    <property type="evidence" value="ECO:0007669"/>
    <property type="project" value="InterPro"/>
</dbReference>
<keyword evidence="2" id="KW-0808">Transferase</keyword>
<sequence>MDAQVHTNPQLFWKLAGPHFLADPVRNTVAITVMERCLAGTEPGYTTPLMLTVHDNSGALVGASLRTAPWPLLIGGLPPETVPAAVDAVLLHDPGLTAVTGPREAAVTFARAWTERTGQVSLEKLATRLFRLEELTPPAVAGAARIGGRADLELLVKWREAFSLELDGVGYSLDERAGVLAAFEAGDPHFVWEVDGTPVSLAFTNVPSGGMARVRYVYTPVRHRGHGYASAATAAASQWALVQGATEVLLFTDLGDPVTNRIYPRLGYRPVFDAVEIAFSAGTADGAVPHMRGEHE</sequence>
<dbReference type="InterPro" id="IPR016181">
    <property type="entry name" value="Acyl_CoA_acyltransferase"/>
</dbReference>
<dbReference type="Proteomes" id="UP000533598">
    <property type="component" value="Unassembled WGS sequence"/>
</dbReference>
<dbReference type="SUPFAM" id="SSF55729">
    <property type="entry name" value="Acyl-CoA N-acyltransferases (Nat)"/>
    <property type="match status" value="1"/>
</dbReference>
<dbReference type="RefSeq" id="WP_185002406.1">
    <property type="nucleotide sequence ID" value="NZ_BAAAUI010000079.1"/>
</dbReference>
<feature type="domain" description="N-acetyltransferase" evidence="1">
    <location>
        <begin position="130"/>
        <end position="286"/>
    </location>
</feature>
<protein>
    <submittedName>
        <fullName evidence="2">Putative GNAT family acetyltransferase</fullName>
    </submittedName>
</protein>
<dbReference type="Pfam" id="PF00583">
    <property type="entry name" value="Acetyltransf_1"/>
    <property type="match status" value="1"/>
</dbReference>
<dbReference type="EMBL" id="JACHMH010000001">
    <property type="protein sequence ID" value="MBB4676598.1"/>
    <property type="molecule type" value="Genomic_DNA"/>
</dbReference>
<evidence type="ECO:0000313" key="2">
    <source>
        <dbReference type="EMBL" id="MBB4676598.1"/>
    </source>
</evidence>
<keyword evidence="3" id="KW-1185">Reference proteome</keyword>
<gene>
    <name evidence="2" type="ORF">HNR67_002716</name>
</gene>
<dbReference type="PROSITE" id="PS51186">
    <property type="entry name" value="GNAT"/>
    <property type="match status" value="1"/>
</dbReference>
<comment type="caution">
    <text evidence="2">The sequence shown here is derived from an EMBL/GenBank/DDBJ whole genome shotgun (WGS) entry which is preliminary data.</text>
</comment>
<reference evidence="2 3" key="1">
    <citation type="submission" date="2020-08" db="EMBL/GenBank/DDBJ databases">
        <title>Sequencing the genomes of 1000 actinobacteria strains.</title>
        <authorList>
            <person name="Klenk H.-P."/>
        </authorList>
    </citation>
    <scope>NUCLEOTIDE SEQUENCE [LARGE SCALE GENOMIC DNA]</scope>
    <source>
        <strain evidence="2 3">DSM 44230</strain>
    </source>
</reference>
<name>A0A7W7FTN1_9PSEU</name>
<evidence type="ECO:0000313" key="3">
    <source>
        <dbReference type="Proteomes" id="UP000533598"/>
    </source>
</evidence>
<evidence type="ECO:0000259" key="1">
    <source>
        <dbReference type="PROSITE" id="PS51186"/>
    </source>
</evidence>